<dbReference type="EMBL" id="ATBP01000381">
    <property type="protein sequence ID" value="ETR70714.1"/>
    <property type="molecule type" value="Genomic_DNA"/>
</dbReference>
<gene>
    <name evidence="1" type="ORF">OMM_03040</name>
</gene>
<reference evidence="2" key="1">
    <citation type="submission" date="2012-11" db="EMBL/GenBank/DDBJ databases">
        <authorList>
            <person name="Lucero-Rivera Y.E."/>
            <person name="Tovar-Ramirez D."/>
        </authorList>
    </citation>
    <scope>NUCLEOTIDE SEQUENCE [LARGE SCALE GENOMIC DNA]</scope>
    <source>
        <strain evidence="2">Araruama</strain>
    </source>
</reference>
<accession>A0A1V1P7F1</accession>
<evidence type="ECO:0000313" key="1">
    <source>
        <dbReference type="EMBL" id="ETR70714.1"/>
    </source>
</evidence>
<proteinExistence type="predicted"/>
<name>A0A1V1P7F1_9BACT</name>
<evidence type="ECO:0008006" key="3">
    <source>
        <dbReference type="Google" id="ProtNLM"/>
    </source>
</evidence>
<organism evidence="1 2">
    <name type="scientific">Candidatus Magnetoglobus multicellularis str. Araruama</name>
    <dbReference type="NCBI Taxonomy" id="890399"/>
    <lineage>
        <taxon>Bacteria</taxon>
        <taxon>Pseudomonadati</taxon>
        <taxon>Thermodesulfobacteriota</taxon>
        <taxon>Desulfobacteria</taxon>
        <taxon>Desulfobacterales</taxon>
        <taxon>Desulfobacteraceae</taxon>
        <taxon>Candidatus Magnetoglobus</taxon>
    </lineage>
</organism>
<sequence>MNKWLPMFRYYMVRAGDEYYRYKLVSNFNNLKLRDGSTASDNDVFLEKIINYAKCDSNRNRIIEENEIDNCNSLMEFDGTVNSDGSFGLKFSENEWSEDFDIEEGYHPYYKLNGNKYCLIDLNLDNTIDIVIFNENDPQYQQCLNGQINPEELSVVGVDMDNDGYSDYYDINGDGDFDDWISFDETISGIGTDDDMRNLFSSINQNTAKIFLTQSCFGGGLLSDLSEVNTIAISASEEDDTSTGNYFIRTFFLSLLGRCEQYGVSSYDFACSISPYNNLTNKLDTDSDGLVSITEAFYNSYYLRTDSDFPLFEDNADKSESYGHQIKFFRDLATHITKKTIPEGIYGDSIILNNSFYGDISQVTCFDFDGPLNFNKMSKTVSIGNITLDANYPITDSACDGAIIKNFIKVSMNDIILLLQIISNVSHDQYDGVKMDINNDSQFQLNDLIYLLKLIAE</sequence>
<comment type="caution">
    <text evidence="1">The sequence shown here is derived from an EMBL/GenBank/DDBJ whole genome shotgun (WGS) entry which is preliminary data.</text>
</comment>
<dbReference type="Proteomes" id="UP000189670">
    <property type="component" value="Unassembled WGS sequence"/>
</dbReference>
<protein>
    <recommendedName>
        <fullName evidence="3">Dockerin domain-containing protein</fullName>
    </recommendedName>
</protein>
<dbReference type="AlphaFoldDB" id="A0A1V1P7F1"/>
<evidence type="ECO:0000313" key="2">
    <source>
        <dbReference type="Proteomes" id="UP000189670"/>
    </source>
</evidence>